<dbReference type="InterPro" id="IPR009073">
    <property type="entry name" value="HscB_oligo_C"/>
</dbReference>
<feature type="compositionally biased region" description="Low complexity" evidence="3">
    <location>
        <begin position="61"/>
        <end position="74"/>
    </location>
</feature>
<dbReference type="EMBL" id="KV875093">
    <property type="protein sequence ID" value="OIW35659.1"/>
    <property type="molecule type" value="Genomic_DNA"/>
</dbReference>
<comment type="similarity">
    <text evidence="1">Belongs to the HscB family.</text>
</comment>
<dbReference type="InterPro" id="IPR004640">
    <property type="entry name" value="HscB"/>
</dbReference>
<dbReference type="AlphaFoldDB" id="A0A1J7J8I2"/>
<keyword evidence="6" id="KW-1185">Reference proteome</keyword>
<dbReference type="Gene3D" id="1.20.1280.20">
    <property type="entry name" value="HscB, C-terminal domain"/>
    <property type="match status" value="1"/>
</dbReference>
<gene>
    <name evidence="5" type="ORF">CONLIGDRAFT_67772</name>
</gene>
<organism evidence="5 6">
    <name type="scientific">Coniochaeta ligniaria NRRL 30616</name>
    <dbReference type="NCBI Taxonomy" id="1408157"/>
    <lineage>
        <taxon>Eukaryota</taxon>
        <taxon>Fungi</taxon>
        <taxon>Dikarya</taxon>
        <taxon>Ascomycota</taxon>
        <taxon>Pezizomycotina</taxon>
        <taxon>Sordariomycetes</taxon>
        <taxon>Sordariomycetidae</taxon>
        <taxon>Coniochaetales</taxon>
        <taxon>Coniochaetaceae</taxon>
        <taxon>Coniochaeta</taxon>
    </lineage>
</organism>
<dbReference type="PANTHER" id="PTHR14021">
    <property type="entry name" value="IRON-SULFUR CLUSTER CO-CHAPERONE PROTEIN HSCB"/>
    <property type="match status" value="1"/>
</dbReference>
<reference evidence="5 6" key="1">
    <citation type="submission" date="2016-10" db="EMBL/GenBank/DDBJ databases">
        <title>Draft genome sequence of Coniochaeta ligniaria NRRL30616, a lignocellulolytic fungus for bioabatement of inhibitors in plant biomass hydrolysates.</title>
        <authorList>
            <consortium name="DOE Joint Genome Institute"/>
            <person name="Jimenez D.J."/>
            <person name="Hector R.E."/>
            <person name="Riley R."/>
            <person name="Sun H."/>
            <person name="Grigoriev I.V."/>
            <person name="Van Elsas J.D."/>
            <person name="Nichols N.N."/>
        </authorList>
    </citation>
    <scope>NUCLEOTIDE SEQUENCE [LARGE SCALE GENOMIC DNA]</scope>
    <source>
        <strain evidence="5 6">NRRL 30616</strain>
    </source>
</reference>
<evidence type="ECO:0000256" key="1">
    <source>
        <dbReference type="ARBA" id="ARBA00010476"/>
    </source>
</evidence>
<dbReference type="Gene3D" id="1.10.287.110">
    <property type="entry name" value="DnaJ domain"/>
    <property type="match status" value="1"/>
</dbReference>
<dbReference type="NCBIfam" id="TIGR00714">
    <property type="entry name" value="hscB"/>
    <property type="match status" value="1"/>
</dbReference>
<dbReference type="GO" id="GO:0051259">
    <property type="term" value="P:protein complex oligomerization"/>
    <property type="evidence" value="ECO:0007669"/>
    <property type="project" value="InterPro"/>
</dbReference>
<dbReference type="OrthoDB" id="448954at2759"/>
<dbReference type="GO" id="GO:0001671">
    <property type="term" value="F:ATPase activator activity"/>
    <property type="evidence" value="ECO:0007669"/>
    <property type="project" value="InterPro"/>
</dbReference>
<sequence>MRPSIVAKQNGAFAQVCAACRQRATRSLSTTTNATTPASTASRPSSKQPLPLVTRRWLSQTPPTRASRSASATAENSPSSTSTPAQDPTSTATASLSGEPRPSPPSYYALFPQTLPDGPPPSGQFHIDVRALRREFLRLQAASHPDFHAHGAADPAARRRAEATSALINGAFRTLSNPLLRAQYLLREQFGLDLAGDEAGSIASVDEDVLDVVLEAREIIEEAQSEEELEGLRDENEERIREAEEVIGRAFGEGDIEKLKREVVKLRYWVNIRESVDNWERGKPVVLEH</sequence>
<dbReference type="FunCoup" id="A0A1J7J8I2">
    <property type="interactions" value="332"/>
</dbReference>
<dbReference type="SUPFAM" id="SSF46565">
    <property type="entry name" value="Chaperone J-domain"/>
    <property type="match status" value="1"/>
</dbReference>
<feature type="region of interest" description="Disordered" evidence="3">
    <location>
        <begin position="24"/>
        <end position="125"/>
    </location>
</feature>
<protein>
    <submittedName>
        <fullName evidence="5">Co-chaperone Hsc20</fullName>
    </submittedName>
</protein>
<dbReference type="STRING" id="1408157.A0A1J7J8I2"/>
<dbReference type="PANTHER" id="PTHR14021:SF15">
    <property type="entry name" value="IRON-SULFUR CLUSTER CO-CHAPERONE PROTEIN HSCB"/>
    <property type="match status" value="1"/>
</dbReference>
<dbReference type="InterPro" id="IPR036869">
    <property type="entry name" value="J_dom_sf"/>
</dbReference>
<feature type="compositionally biased region" description="Low complexity" evidence="3">
    <location>
        <begin position="25"/>
        <end position="46"/>
    </location>
</feature>
<evidence type="ECO:0000313" key="5">
    <source>
        <dbReference type="EMBL" id="OIW35659.1"/>
    </source>
</evidence>
<keyword evidence="2" id="KW-0143">Chaperone</keyword>
<dbReference type="InterPro" id="IPR036386">
    <property type="entry name" value="HscB_C_sf"/>
</dbReference>
<name>A0A1J7J8I2_9PEZI</name>
<feature type="compositionally biased region" description="Polar residues" evidence="3">
    <location>
        <begin position="75"/>
        <end position="96"/>
    </location>
</feature>
<evidence type="ECO:0000313" key="6">
    <source>
        <dbReference type="Proteomes" id="UP000182658"/>
    </source>
</evidence>
<dbReference type="Pfam" id="PF07743">
    <property type="entry name" value="HSCB_C"/>
    <property type="match status" value="1"/>
</dbReference>
<dbReference type="GO" id="GO:0005739">
    <property type="term" value="C:mitochondrion"/>
    <property type="evidence" value="ECO:0007669"/>
    <property type="project" value="TreeGrafter"/>
</dbReference>
<dbReference type="GO" id="GO:0044571">
    <property type="term" value="P:[2Fe-2S] cluster assembly"/>
    <property type="evidence" value="ECO:0007669"/>
    <property type="project" value="InterPro"/>
</dbReference>
<feature type="domain" description="Co-chaperone HscB C-terminal oligomerisation" evidence="4">
    <location>
        <begin position="206"/>
        <end position="277"/>
    </location>
</feature>
<dbReference type="Proteomes" id="UP000182658">
    <property type="component" value="Unassembled WGS sequence"/>
</dbReference>
<dbReference type="GO" id="GO:0051087">
    <property type="term" value="F:protein-folding chaperone binding"/>
    <property type="evidence" value="ECO:0007669"/>
    <property type="project" value="InterPro"/>
</dbReference>
<proteinExistence type="inferred from homology"/>
<dbReference type="SUPFAM" id="SSF47144">
    <property type="entry name" value="HSC20 (HSCB), C-terminal oligomerisation domain"/>
    <property type="match status" value="1"/>
</dbReference>
<accession>A0A1J7J8I2</accession>
<dbReference type="InParanoid" id="A0A1J7J8I2"/>
<evidence type="ECO:0000256" key="3">
    <source>
        <dbReference type="SAM" id="MobiDB-lite"/>
    </source>
</evidence>
<evidence type="ECO:0000259" key="4">
    <source>
        <dbReference type="Pfam" id="PF07743"/>
    </source>
</evidence>
<evidence type="ECO:0000256" key="2">
    <source>
        <dbReference type="ARBA" id="ARBA00023186"/>
    </source>
</evidence>